<dbReference type="EMBL" id="JAOQAV010000050">
    <property type="protein sequence ID" value="KAJ4180251.1"/>
    <property type="molecule type" value="Genomic_DNA"/>
</dbReference>
<dbReference type="PROSITE" id="PS51387">
    <property type="entry name" value="FAD_PCMH"/>
    <property type="match status" value="1"/>
</dbReference>
<evidence type="ECO:0000256" key="2">
    <source>
        <dbReference type="ARBA" id="ARBA00022630"/>
    </source>
</evidence>
<feature type="chain" id="PRO_5040984925" description="FAD-binding PCMH-type domain-containing protein" evidence="5">
    <location>
        <begin position="19"/>
        <end position="525"/>
    </location>
</feature>
<sequence>MWLLTAFATVSLFSQASGYLSFGSHQGLFEVEKRESSSQNDGTNWSCVSACKLLATTRPNNTLGQDSADYINATSEYWTNAQINARPRCFFQPENARDVSVGLQILRHASCSFTIKSGGHGKFYGESSINNGVVVDMVKINHVTVSRKRDSVAVGAGNRWGAVYDMLEPLGLTVVGGRATSVGVGGFLLGGGISYFSNNYGWGADNIISFEVVIADGSIITASQLSHPDLYRALKGGAANFGIVTSFNLKAYPYIGMWGGFRGFLRDNATVGSQLQEAFMEFGSSSHKDPKAAYLLAVAQNEGQWIWGSSLIYTEPVEAAPAFDKVLAVPGALIDTLKIQNQTNLAFETWMQYPQRAENTLWTVSTKTDIRLVNFFFNTWVQEMERIQDVKDLRPNAVVQFITKRTVQQMSKNGGNALGLGEEPFLMFNAEPSWSKVDDSPKVFSAIQNVMTKVKDEARRLGQEYDYEYTNYASQYQDPISTYGSAVPFLRGTAANYDPEGVFQKLRSGGFKLYGGRPERQDPQA</sequence>
<proteinExistence type="inferred from homology"/>
<accession>A0A9W8QWB1</accession>
<dbReference type="InterPro" id="IPR006094">
    <property type="entry name" value="Oxid_FAD_bind_N"/>
</dbReference>
<evidence type="ECO:0000313" key="7">
    <source>
        <dbReference type="EMBL" id="KAJ4180251.1"/>
    </source>
</evidence>
<dbReference type="InterPro" id="IPR036318">
    <property type="entry name" value="FAD-bd_PCMH-like_sf"/>
</dbReference>
<gene>
    <name evidence="7" type="ORF">NW755_011939</name>
</gene>
<dbReference type="AlphaFoldDB" id="A0A9W8QWB1"/>
<dbReference type="SUPFAM" id="SSF56176">
    <property type="entry name" value="FAD-binding/transporter-associated domain-like"/>
    <property type="match status" value="1"/>
</dbReference>
<dbReference type="GO" id="GO:0016491">
    <property type="term" value="F:oxidoreductase activity"/>
    <property type="evidence" value="ECO:0007669"/>
    <property type="project" value="UniProtKB-KW"/>
</dbReference>
<protein>
    <recommendedName>
        <fullName evidence="6">FAD-binding PCMH-type domain-containing protein</fullName>
    </recommendedName>
</protein>
<dbReference type="PANTHER" id="PTHR42973:SF13">
    <property type="entry name" value="FAD-BINDING PCMH-TYPE DOMAIN-CONTAINING PROTEIN"/>
    <property type="match status" value="1"/>
</dbReference>
<keyword evidence="8" id="KW-1185">Reference proteome</keyword>
<dbReference type="Gene3D" id="3.30.465.10">
    <property type="match status" value="1"/>
</dbReference>
<dbReference type="InterPro" id="IPR050416">
    <property type="entry name" value="FAD-linked_Oxidoreductase"/>
</dbReference>
<evidence type="ECO:0000313" key="8">
    <source>
        <dbReference type="Proteomes" id="UP001152087"/>
    </source>
</evidence>
<name>A0A9W8QWB1_9HYPO</name>
<keyword evidence="3" id="KW-0274">FAD</keyword>
<feature type="domain" description="FAD-binding PCMH-type" evidence="6">
    <location>
        <begin position="83"/>
        <end position="254"/>
    </location>
</feature>
<keyword evidence="2" id="KW-0285">Flavoprotein</keyword>
<organism evidence="7 8">
    <name type="scientific">Fusarium falciforme</name>
    <dbReference type="NCBI Taxonomy" id="195108"/>
    <lineage>
        <taxon>Eukaryota</taxon>
        <taxon>Fungi</taxon>
        <taxon>Dikarya</taxon>
        <taxon>Ascomycota</taxon>
        <taxon>Pezizomycotina</taxon>
        <taxon>Sordariomycetes</taxon>
        <taxon>Hypocreomycetidae</taxon>
        <taxon>Hypocreales</taxon>
        <taxon>Nectriaceae</taxon>
        <taxon>Fusarium</taxon>
        <taxon>Fusarium solani species complex</taxon>
    </lineage>
</organism>
<reference evidence="7" key="1">
    <citation type="submission" date="2022-09" db="EMBL/GenBank/DDBJ databases">
        <title>Fusarium specimens isolated from Avocado Roots.</title>
        <authorList>
            <person name="Stajich J."/>
            <person name="Roper C."/>
            <person name="Heimlech-Rivalta G."/>
        </authorList>
    </citation>
    <scope>NUCLEOTIDE SEQUENCE</scope>
    <source>
        <strain evidence="7">A02</strain>
    </source>
</reference>
<dbReference type="Pfam" id="PF01565">
    <property type="entry name" value="FAD_binding_4"/>
    <property type="match status" value="1"/>
</dbReference>
<comment type="similarity">
    <text evidence="1">Belongs to the oxygen-dependent FAD-linked oxidoreductase family.</text>
</comment>
<keyword evidence="4" id="KW-0560">Oxidoreductase</keyword>
<dbReference type="InterPro" id="IPR016169">
    <property type="entry name" value="FAD-bd_PCMH_sub2"/>
</dbReference>
<evidence type="ECO:0000256" key="4">
    <source>
        <dbReference type="ARBA" id="ARBA00023002"/>
    </source>
</evidence>
<evidence type="ECO:0000256" key="1">
    <source>
        <dbReference type="ARBA" id="ARBA00005466"/>
    </source>
</evidence>
<dbReference type="InterPro" id="IPR016166">
    <property type="entry name" value="FAD-bd_PCMH"/>
</dbReference>
<evidence type="ECO:0000256" key="5">
    <source>
        <dbReference type="SAM" id="SignalP"/>
    </source>
</evidence>
<keyword evidence="5" id="KW-0732">Signal</keyword>
<dbReference type="Proteomes" id="UP001152087">
    <property type="component" value="Unassembled WGS sequence"/>
</dbReference>
<dbReference type="GO" id="GO:0071949">
    <property type="term" value="F:FAD binding"/>
    <property type="evidence" value="ECO:0007669"/>
    <property type="project" value="InterPro"/>
</dbReference>
<evidence type="ECO:0000259" key="6">
    <source>
        <dbReference type="PROSITE" id="PS51387"/>
    </source>
</evidence>
<comment type="caution">
    <text evidence="7">The sequence shown here is derived from an EMBL/GenBank/DDBJ whole genome shotgun (WGS) entry which is preliminary data.</text>
</comment>
<dbReference type="PANTHER" id="PTHR42973">
    <property type="entry name" value="BINDING OXIDOREDUCTASE, PUTATIVE (AFU_ORTHOLOGUE AFUA_1G17690)-RELATED"/>
    <property type="match status" value="1"/>
</dbReference>
<feature type="signal peptide" evidence="5">
    <location>
        <begin position="1"/>
        <end position="18"/>
    </location>
</feature>
<evidence type="ECO:0000256" key="3">
    <source>
        <dbReference type="ARBA" id="ARBA00022827"/>
    </source>
</evidence>